<dbReference type="GeneID" id="39594853"/>
<accession>A0A443I1H1</accession>
<dbReference type="RefSeq" id="XP_028487548.1">
    <property type="nucleotide sequence ID" value="XM_028625576.1"/>
</dbReference>
<reference evidence="1 2" key="1">
    <citation type="journal article" date="2018" name="Front. Microbiol.">
        <title>Genomic and genetic insights into a cosmopolitan fungus, Paecilomyces variotii (Eurotiales).</title>
        <authorList>
            <person name="Urquhart A.S."/>
            <person name="Mondo S.J."/>
            <person name="Makela M.R."/>
            <person name="Hane J.K."/>
            <person name="Wiebenga A."/>
            <person name="He G."/>
            <person name="Mihaltcheva S."/>
            <person name="Pangilinan J."/>
            <person name="Lipzen A."/>
            <person name="Barry K."/>
            <person name="de Vries R.P."/>
            <person name="Grigoriev I.V."/>
            <person name="Idnurm A."/>
        </authorList>
    </citation>
    <scope>NUCLEOTIDE SEQUENCE [LARGE SCALE GENOMIC DNA]</scope>
    <source>
        <strain evidence="1 2">CBS 101075</strain>
    </source>
</reference>
<evidence type="ECO:0000313" key="2">
    <source>
        <dbReference type="Proteomes" id="UP000283841"/>
    </source>
</evidence>
<evidence type="ECO:0000313" key="1">
    <source>
        <dbReference type="EMBL" id="RWQ97903.1"/>
    </source>
</evidence>
<dbReference type="InterPro" id="IPR029044">
    <property type="entry name" value="Nucleotide-diphossugar_trans"/>
</dbReference>
<dbReference type="Proteomes" id="UP000283841">
    <property type="component" value="Unassembled WGS sequence"/>
</dbReference>
<sequence>MAVPLRKKVQIAASLILTIVGLSIILSPTDHIPTPASIRATSLYSQSHYSHRGNTKYRRDIAVATFLTGESESWKYQEDGNYLIATRTLTYQLRHSPRTRLDPSIPFLILVTDDVSAASRERLTEDGAIVIPVDKVQTNLTVTEPRWKDCWTKLRLFDPNIVPYERVLFMDGDTVLTRPIDGVFDDPAAQFMYSQKNGDEIKPDEPPLPERYLFAGKTEAGTYEHSFPPDTSGNYLNAGFFLYSPSHEIMHYYMSVLSIPDRFDPMMPEQNLLNYAHRQEGNMPWQKLSYTWNMNFVTPQDMEGGVASLHVKSWDKSLQQEVIDYALRCRWEMEGFWIGVNATRENL</sequence>
<dbReference type="OrthoDB" id="2014201at2759"/>
<dbReference type="GO" id="GO:0016740">
    <property type="term" value="F:transferase activity"/>
    <property type="evidence" value="ECO:0007669"/>
    <property type="project" value="UniProtKB-KW"/>
</dbReference>
<protein>
    <submittedName>
        <fullName evidence="1">Glycosyl transferase family 8 protein</fullName>
    </submittedName>
</protein>
<dbReference type="EMBL" id="RCNU01000002">
    <property type="protein sequence ID" value="RWQ97903.1"/>
    <property type="molecule type" value="Genomic_DNA"/>
</dbReference>
<dbReference type="VEuPathDB" id="FungiDB:C8Q69DRAFT_153402"/>
<dbReference type="Gene3D" id="3.90.550.10">
    <property type="entry name" value="Spore Coat Polysaccharide Biosynthesis Protein SpsA, Chain A"/>
    <property type="match status" value="1"/>
</dbReference>
<dbReference type="PANTHER" id="PTHR11183">
    <property type="entry name" value="GLYCOGENIN SUBFAMILY MEMBER"/>
    <property type="match status" value="1"/>
</dbReference>
<dbReference type="STRING" id="264951.A0A443I1H1"/>
<keyword evidence="2" id="KW-1185">Reference proteome</keyword>
<gene>
    <name evidence="1" type="ORF">C8Q69DRAFT_153402</name>
</gene>
<comment type="caution">
    <text evidence="1">The sequence shown here is derived from an EMBL/GenBank/DDBJ whole genome shotgun (WGS) entry which is preliminary data.</text>
</comment>
<dbReference type="SUPFAM" id="SSF53448">
    <property type="entry name" value="Nucleotide-diphospho-sugar transferases"/>
    <property type="match status" value="1"/>
</dbReference>
<proteinExistence type="predicted"/>
<dbReference type="InterPro" id="IPR050587">
    <property type="entry name" value="GNT1/Glycosyltrans_8"/>
</dbReference>
<name>A0A443I1H1_BYSSP</name>
<dbReference type="AlphaFoldDB" id="A0A443I1H1"/>
<keyword evidence="1" id="KW-0808">Transferase</keyword>
<organism evidence="1 2">
    <name type="scientific">Byssochlamys spectabilis</name>
    <name type="common">Paecilomyces variotii</name>
    <dbReference type="NCBI Taxonomy" id="264951"/>
    <lineage>
        <taxon>Eukaryota</taxon>
        <taxon>Fungi</taxon>
        <taxon>Dikarya</taxon>
        <taxon>Ascomycota</taxon>
        <taxon>Pezizomycotina</taxon>
        <taxon>Eurotiomycetes</taxon>
        <taxon>Eurotiomycetidae</taxon>
        <taxon>Eurotiales</taxon>
        <taxon>Thermoascaceae</taxon>
        <taxon>Paecilomyces</taxon>
    </lineage>
</organism>